<organism evidence="2 3">
    <name type="scientific">Monosporascus ibericus</name>
    <dbReference type="NCBI Taxonomy" id="155417"/>
    <lineage>
        <taxon>Eukaryota</taxon>
        <taxon>Fungi</taxon>
        <taxon>Dikarya</taxon>
        <taxon>Ascomycota</taxon>
        <taxon>Pezizomycotina</taxon>
        <taxon>Sordariomycetes</taxon>
        <taxon>Xylariomycetidae</taxon>
        <taxon>Xylariales</taxon>
        <taxon>Xylariales incertae sedis</taxon>
        <taxon>Monosporascus</taxon>
    </lineage>
</organism>
<feature type="compositionally biased region" description="Polar residues" evidence="1">
    <location>
        <begin position="270"/>
        <end position="279"/>
    </location>
</feature>
<gene>
    <name evidence="2" type="ORF">DL764_009513</name>
</gene>
<proteinExistence type="predicted"/>
<dbReference type="EMBL" id="QJNU01000915">
    <property type="protein sequence ID" value="RYO83055.1"/>
    <property type="molecule type" value="Genomic_DNA"/>
</dbReference>
<feature type="compositionally biased region" description="Low complexity" evidence="1">
    <location>
        <begin position="30"/>
        <end position="39"/>
    </location>
</feature>
<name>A0A4Q4SUU9_9PEZI</name>
<feature type="region of interest" description="Disordered" evidence="1">
    <location>
        <begin position="243"/>
        <end position="279"/>
    </location>
</feature>
<dbReference type="OrthoDB" id="4702492at2759"/>
<evidence type="ECO:0000313" key="2">
    <source>
        <dbReference type="EMBL" id="RYO83055.1"/>
    </source>
</evidence>
<protein>
    <submittedName>
        <fullName evidence="2">Uncharacterized protein</fullName>
    </submittedName>
</protein>
<accession>A0A4Q4SUU9</accession>
<sequence>MDNKAQPNKRKYLSFTGIAKGPMELAGHNAAASPSSTPSRRVPGATGTAPRNAAGTGVAAPPGLALSGHAPEATRPASLNASGPNATALPGSMPSGHAPEATGTAIRNVSGTSAPIGQDLQELQTRVADLTQQSRKTRNILSTISKSLGEHQQRISVLEHPRLLDPTHRGTGQNIEPAPVTFPPGRAPVVRFSHGPPMDFSSGPPMGSSHGLSMSLSLGSPIGFPHGSSMGLSLGGPVGFSHGLHNVQTTGMRGGVPRGGNESSGPPHLPTQNVGARSNTNLNATQGQLASIARQTASANDVASSSGAPESRVFPGLGQVDLSNPSELKVFKSMLGKAFILDLFRSTDKDDGCTMYTVQSFPNFNKLLCRQRGEETRIFEHSQQSVWSEVPAVLELDTRKPTSAVLAFPRYVLDLGEVFVWKRCAETGQKQQRSSGFHLVMDVARPAKPLWLVYRYHERYPDLEHHLDLNTAYKRDPVWHPFAAAAGIEFDSALVFTSAARWKGELKYDGFAAVVDLVKGTGRVRKPTFVEPVLEEVKQEIAKGWA</sequence>
<evidence type="ECO:0000256" key="1">
    <source>
        <dbReference type="SAM" id="MobiDB-lite"/>
    </source>
</evidence>
<dbReference type="Proteomes" id="UP000293360">
    <property type="component" value="Unassembled WGS sequence"/>
</dbReference>
<reference evidence="2 3" key="1">
    <citation type="submission" date="2018-06" db="EMBL/GenBank/DDBJ databases">
        <title>Complete Genomes of Monosporascus.</title>
        <authorList>
            <person name="Robinson A.J."/>
            <person name="Natvig D.O."/>
        </authorList>
    </citation>
    <scope>NUCLEOTIDE SEQUENCE [LARGE SCALE GENOMIC DNA]</scope>
    <source>
        <strain evidence="2 3">CBS 110550</strain>
    </source>
</reference>
<dbReference type="AlphaFoldDB" id="A0A4Q4SUU9"/>
<feature type="region of interest" description="Disordered" evidence="1">
    <location>
        <begin position="25"/>
        <end position="103"/>
    </location>
</feature>
<evidence type="ECO:0000313" key="3">
    <source>
        <dbReference type="Proteomes" id="UP000293360"/>
    </source>
</evidence>
<comment type="caution">
    <text evidence="2">The sequence shown here is derived from an EMBL/GenBank/DDBJ whole genome shotgun (WGS) entry which is preliminary data.</text>
</comment>
<keyword evidence="3" id="KW-1185">Reference proteome</keyword>